<dbReference type="Pfam" id="PF24827">
    <property type="entry name" value="AstE_AspA_cat"/>
    <property type="match status" value="1"/>
</dbReference>
<evidence type="ECO:0000256" key="4">
    <source>
        <dbReference type="ARBA" id="ARBA00022833"/>
    </source>
</evidence>
<sequence length="428" mass="46300">MPTLFPATSALLITRPGYDPRLHTPVSLALRRGRWWEDPTNEDNFRFGKEGEGAGAPVEMLLTVSVHGNEQCGLRAFNALLDNGFFPASAVKRELQDEDVLGFYDELLLHRERERERTAADAGGGGAELSANLQHTPALPPPPPRGTWPFGWDTLTVVLGNPHAVPVGKRFVDVNLNRLFRKEVVQEQVGERLKNRTSGPEKRGDDQAFPKPVELALVPTLAYLISHSSAHLDVHSTSSPTPAFSIPHSAPISKAFCSGFPVDYSVQGMLDVQEGTTGCWAREVGMGVAGTVECGQHDDEETYLKAVDVIKHFLSINRPSSSPSVSCSPSPSSCGPSSPIGPLPTRQASHKILQCTSAVHCKPGFRYVSTPPPSAFAYISEGEVVARDDKGDIKCETQGGAFLIMPVAPQLVHDGEEAWVWGVEAEAQ</sequence>
<proteinExistence type="predicted"/>
<protein>
    <recommendedName>
        <fullName evidence="6">Succinylglutamate desuccinylase/Aspartoacylase catalytic domain-containing protein</fullName>
    </recommendedName>
</protein>
<reference evidence="7 8" key="1">
    <citation type="journal article" date="2015" name="Genome Biol. Evol.">
        <title>Phylogenomic analyses indicate that early fungi evolved digesting cell walls of algal ancestors of land plants.</title>
        <authorList>
            <person name="Chang Y."/>
            <person name="Wang S."/>
            <person name="Sekimoto S."/>
            <person name="Aerts A.L."/>
            <person name="Choi C."/>
            <person name="Clum A."/>
            <person name="LaButti K.M."/>
            <person name="Lindquist E.A."/>
            <person name="Yee Ngan C."/>
            <person name="Ohm R.A."/>
            <person name="Salamov A.A."/>
            <person name="Grigoriev I.V."/>
            <person name="Spatafora J.W."/>
            <person name="Berbee M.L."/>
        </authorList>
    </citation>
    <scope>NUCLEOTIDE SEQUENCE [LARGE SCALE GENOMIC DNA]</scope>
    <source>
        <strain evidence="7 8">JEL478</strain>
    </source>
</reference>
<feature type="domain" description="Succinylglutamate desuccinylase/Aspartoacylase catalytic" evidence="6">
    <location>
        <begin position="155"/>
        <end position="192"/>
    </location>
</feature>
<evidence type="ECO:0000259" key="6">
    <source>
        <dbReference type="Pfam" id="PF24827"/>
    </source>
</evidence>
<dbReference type="PANTHER" id="PTHR15162">
    <property type="entry name" value="ASPARTOACYLASE"/>
    <property type="match status" value="1"/>
</dbReference>
<evidence type="ECO:0000256" key="1">
    <source>
        <dbReference type="ARBA" id="ARBA00001947"/>
    </source>
</evidence>
<dbReference type="InterPro" id="IPR050178">
    <property type="entry name" value="AspA/AstE_fam"/>
</dbReference>
<evidence type="ECO:0000313" key="7">
    <source>
        <dbReference type="EMBL" id="KXS18536.1"/>
    </source>
</evidence>
<keyword evidence="4" id="KW-0862">Zinc</keyword>
<evidence type="ECO:0000256" key="2">
    <source>
        <dbReference type="ARBA" id="ARBA00022723"/>
    </source>
</evidence>
<keyword evidence="2" id="KW-0479">Metal-binding</keyword>
<comment type="cofactor">
    <cofactor evidence="1">
        <name>Zn(2+)</name>
        <dbReference type="ChEBI" id="CHEBI:29105"/>
    </cofactor>
</comment>
<keyword evidence="8" id="KW-1185">Reference proteome</keyword>
<evidence type="ECO:0000313" key="8">
    <source>
        <dbReference type="Proteomes" id="UP000070544"/>
    </source>
</evidence>
<feature type="region of interest" description="Disordered" evidence="5">
    <location>
        <begin position="319"/>
        <end position="341"/>
    </location>
</feature>
<dbReference type="InterPro" id="IPR055438">
    <property type="entry name" value="AstE_AspA_cat"/>
</dbReference>
<gene>
    <name evidence="7" type="ORF">M427DRAFT_42541</name>
</gene>
<dbReference type="AlphaFoldDB" id="A0A139AP70"/>
<organism evidence="7 8">
    <name type="scientific">Gonapodya prolifera (strain JEL478)</name>
    <name type="common">Monoblepharis prolifera</name>
    <dbReference type="NCBI Taxonomy" id="1344416"/>
    <lineage>
        <taxon>Eukaryota</taxon>
        <taxon>Fungi</taxon>
        <taxon>Fungi incertae sedis</taxon>
        <taxon>Chytridiomycota</taxon>
        <taxon>Chytridiomycota incertae sedis</taxon>
        <taxon>Monoblepharidomycetes</taxon>
        <taxon>Monoblepharidales</taxon>
        <taxon>Gonapodyaceae</taxon>
        <taxon>Gonapodya</taxon>
    </lineage>
</organism>
<dbReference type="SUPFAM" id="SSF53187">
    <property type="entry name" value="Zn-dependent exopeptidases"/>
    <property type="match status" value="1"/>
</dbReference>
<dbReference type="Gene3D" id="3.40.630.10">
    <property type="entry name" value="Zn peptidases"/>
    <property type="match status" value="1"/>
</dbReference>
<name>A0A139AP70_GONPJ</name>
<keyword evidence="3" id="KW-0378">Hydrolase</keyword>
<dbReference type="PANTHER" id="PTHR15162:SF7">
    <property type="entry name" value="SUCCINYLGLUTAMATE DESUCCINYLASE"/>
    <property type="match status" value="1"/>
</dbReference>
<dbReference type="GO" id="GO:0005829">
    <property type="term" value="C:cytosol"/>
    <property type="evidence" value="ECO:0007669"/>
    <property type="project" value="TreeGrafter"/>
</dbReference>
<dbReference type="Proteomes" id="UP000070544">
    <property type="component" value="Unassembled WGS sequence"/>
</dbReference>
<accession>A0A139AP70</accession>
<feature type="region of interest" description="Disordered" evidence="5">
    <location>
        <begin position="115"/>
        <end position="146"/>
    </location>
</feature>
<evidence type="ECO:0000256" key="5">
    <source>
        <dbReference type="SAM" id="MobiDB-lite"/>
    </source>
</evidence>
<dbReference type="EMBL" id="KQ965742">
    <property type="protein sequence ID" value="KXS18536.1"/>
    <property type="molecule type" value="Genomic_DNA"/>
</dbReference>
<evidence type="ECO:0000256" key="3">
    <source>
        <dbReference type="ARBA" id="ARBA00022801"/>
    </source>
</evidence>
<dbReference type="OrthoDB" id="8300214at2759"/>